<dbReference type="CDD" id="cd09917">
    <property type="entry name" value="F-box_SF"/>
    <property type="match status" value="1"/>
</dbReference>
<dbReference type="AlphaFoldDB" id="A0AAV9XQE4"/>
<feature type="compositionally biased region" description="Polar residues" evidence="1">
    <location>
        <begin position="220"/>
        <end position="241"/>
    </location>
</feature>
<evidence type="ECO:0000313" key="3">
    <source>
        <dbReference type="EMBL" id="KAK6543726.1"/>
    </source>
</evidence>
<evidence type="ECO:0000313" key="4">
    <source>
        <dbReference type="Proteomes" id="UP001365542"/>
    </source>
</evidence>
<evidence type="ECO:0000259" key="2">
    <source>
        <dbReference type="PROSITE" id="PS50181"/>
    </source>
</evidence>
<evidence type="ECO:0000256" key="1">
    <source>
        <dbReference type="SAM" id="MobiDB-lite"/>
    </source>
</evidence>
<dbReference type="EMBL" id="JAVHJO010000001">
    <property type="protein sequence ID" value="KAK6543726.1"/>
    <property type="molecule type" value="Genomic_DNA"/>
</dbReference>
<sequence length="530" mass="61067">MDNLNAPASLLTLPTEIVLDILGYLPFHDLVAVCLTAKGLWEKYRPKLPEPTDDPSRKKANCATHLHNRYLPRPEIPAKPHNCPYCQQELCPPTCHTALILDSDSGHFFPRNLFPVHLAKFKYAGMIDTSNPDFLSTPDKVCRSTTEYPYSTIWCEHHRCPRDLLAKKEYRDIENGLGARLFLKEYEFWRNFKILYLESGLGYWTHDRWKVGYRLPPTAKSTELGTPGTTDFASNLPSGNGDNDRDDPTPIHEKFFYDSMCLHCLSALPSSYSVDPRHGRFVAFDCKCSNIIKQNKTVFHYGCPNCGCASVKFTRVEAFNFVEKAPSDLESTFYREGFWMYIATKSRIVRRLGVHQAYGENAILGNSVASMTEKYRLHPVDPQLNAELLEIVRGQGYNLTPLPQPLQRTRIQDLPYNVLADIFLTLNMREKKFPKDDAFMATQASYQFGKSMLSSAGFKFIMVEPYWVMMNLYNRTAETRETFARTKEYMDGQRSHKNRRLGFDKMSLFLQETRRLVIERISISPVQDQF</sequence>
<dbReference type="SUPFAM" id="SSF81383">
    <property type="entry name" value="F-box domain"/>
    <property type="match status" value="1"/>
</dbReference>
<feature type="region of interest" description="Disordered" evidence="1">
    <location>
        <begin position="220"/>
        <end position="244"/>
    </location>
</feature>
<proteinExistence type="predicted"/>
<reference evidence="3 4" key="1">
    <citation type="submission" date="2019-10" db="EMBL/GenBank/DDBJ databases">
        <authorList>
            <person name="Palmer J.M."/>
        </authorList>
    </citation>
    <scope>NUCLEOTIDE SEQUENCE [LARGE SCALE GENOMIC DNA]</scope>
    <source>
        <strain evidence="3 4">TWF694</strain>
    </source>
</reference>
<dbReference type="InterPro" id="IPR036047">
    <property type="entry name" value="F-box-like_dom_sf"/>
</dbReference>
<accession>A0AAV9XQE4</accession>
<organism evidence="3 4">
    <name type="scientific">Orbilia ellipsospora</name>
    <dbReference type="NCBI Taxonomy" id="2528407"/>
    <lineage>
        <taxon>Eukaryota</taxon>
        <taxon>Fungi</taxon>
        <taxon>Dikarya</taxon>
        <taxon>Ascomycota</taxon>
        <taxon>Pezizomycotina</taxon>
        <taxon>Orbiliomycetes</taxon>
        <taxon>Orbiliales</taxon>
        <taxon>Orbiliaceae</taxon>
        <taxon>Orbilia</taxon>
    </lineage>
</organism>
<gene>
    <name evidence="3" type="ORF">TWF694_000460</name>
</gene>
<keyword evidence="4" id="KW-1185">Reference proteome</keyword>
<dbReference type="Pfam" id="PF00646">
    <property type="entry name" value="F-box"/>
    <property type="match status" value="1"/>
</dbReference>
<dbReference type="InterPro" id="IPR001810">
    <property type="entry name" value="F-box_dom"/>
</dbReference>
<dbReference type="Proteomes" id="UP001365542">
    <property type="component" value="Unassembled WGS sequence"/>
</dbReference>
<protein>
    <recommendedName>
        <fullName evidence="2">F-box domain-containing protein</fullName>
    </recommendedName>
</protein>
<comment type="caution">
    <text evidence="3">The sequence shown here is derived from an EMBL/GenBank/DDBJ whole genome shotgun (WGS) entry which is preliminary data.</text>
</comment>
<dbReference type="PROSITE" id="PS50181">
    <property type="entry name" value="FBOX"/>
    <property type="match status" value="1"/>
</dbReference>
<feature type="domain" description="F-box" evidence="2">
    <location>
        <begin position="7"/>
        <end position="38"/>
    </location>
</feature>
<name>A0AAV9XQE4_9PEZI</name>